<keyword evidence="3 6" id="KW-0812">Transmembrane</keyword>
<feature type="transmembrane region" description="Helical" evidence="6">
    <location>
        <begin position="321"/>
        <end position="342"/>
    </location>
</feature>
<dbReference type="AlphaFoldDB" id="A0A372IM93"/>
<dbReference type="PANTHER" id="PTHR30619">
    <property type="entry name" value="DNA INTERNALIZATION/COMPETENCE PROTEIN COMEC/REC2"/>
    <property type="match status" value="1"/>
</dbReference>
<dbReference type="PANTHER" id="PTHR30619:SF1">
    <property type="entry name" value="RECOMBINATION PROTEIN 2"/>
    <property type="match status" value="1"/>
</dbReference>
<dbReference type="CDD" id="cd07731">
    <property type="entry name" value="ComA-like_MBL-fold"/>
    <property type="match status" value="1"/>
</dbReference>
<proteinExistence type="predicted"/>
<evidence type="ECO:0000313" key="9">
    <source>
        <dbReference type="Proteomes" id="UP000264702"/>
    </source>
</evidence>
<keyword evidence="4 6" id="KW-1133">Transmembrane helix</keyword>
<keyword evidence="2" id="KW-1003">Cell membrane</keyword>
<protein>
    <submittedName>
        <fullName evidence="8">ComEC/Rec2 family competence protein</fullName>
    </submittedName>
</protein>
<evidence type="ECO:0000259" key="7">
    <source>
        <dbReference type="SMART" id="SM00849"/>
    </source>
</evidence>
<dbReference type="Pfam" id="PF03772">
    <property type="entry name" value="Competence"/>
    <property type="match status" value="1"/>
</dbReference>
<evidence type="ECO:0000256" key="2">
    <source>
        <dbReference type="ARBA" id="ARBA00022475"/>
    </source>
</evidence>
<organism evidence="8 9">
    <name type="scientific">Paracidobacterium acidisoli</name>
    <dbReference type="NCBI Taxonomy" id="2303751"/>
    <lineage>
        <taxon>Bacteria</taxon>
        <taxon>Pseudomonadati</taxon>
        <taxon>Acidobacteriota</taxon>
        <taxon>Terriglobia</taxon>
        <taxon>Terriglobales</taxon>
        <taxon>Acidobacteriaceae</taxon>
        <taxon>Paracidobacterium</taxon>
    </lineage>
</organism>
<feature type="transmembrane region" description="Helical" evidence="6">
    <location>
        <begin position="84"/>
        <end position="101"/>
    </location>
</feature>
<keyword evidence="5 6" id="KW-0472">Membrane</keyword>
<dbReference type="OrthoDB" id="9761531at2"/>
<feature type="transmembrane region" description="Helical" evidence="6">
    <location>
        <begin position="55"/>
        <end position="78"/>
    </location>
</feature>
<dbReference type="InterPro" id="IPR025405">
    <property type="entry name" value="DUF4131"/>
</dbReference>
<comment type="subcellular location">
    <subcellularLocation>
        <location evidence="1">Cell membrane</location>
        <topology evidence="1">Multi-pass membrane protein</topology>
    </subcellularLocation>
</comment>
<reference evidence="8 9" key="1">
    <citation type="submission" date="2018-08" db="EMBL/GenBank/DDBJ databases">
        <title>Acidipila sp. 4G-K13, an acidobacterium isolated from forest soil.</title>
        <authorList>
            <person name="Gao Z.-H."/>
            <person name="Qiu L.-H."/>
        </authorList>
    </citation>
    <scope>NUCLEOTIDE SEQUENCE [LARGE SCALE GENOMIC DNA]</scope>
    <source>
        <strain evidence="8 9">4G-K13</strain>
    </source>
</reference>
<name>A0A372IM93_9BACT</name>
<dbReference type="Proteomes" id="UP000264702">
    <property type="component" value="Unassembled WGS sequence"/>
</dbReference>
<dbReference type="GO" id="GO:0005886">
    <property type="term" value="C:plasma membrane"/>
    <property type="evidence" value="ECO:0007669"/>
    <property type="project" value="UniProtKB-SubCell"/>
</dbReference>
<dbReference type="Pfam" id="PF00753">
    <property type="entry name" value="Lactamase_B"/>
    <property type="match status" value="1"/>
</dbReference>
<dbReference type="InterPro" id="IPR036866">
    <property type="entry name" value="RibonucZ/Hydroxyglut_hydro"/>
</dbReference>
<feature type="transmembrane region" description="Helical" evidence="6">
    <location>
        <begin position="28"/>
        <end position="48"/>
    </location>
</feature>
<dbReference type="SUPFAM" id="SSF56281">
    <property type="entry name" value="Metallo-hydrolase/oxidoreductase"/>
    <property type="match status" value="1"/>
</dbReference>
<feature type="transmembrane region" description="Helical" evidence="6">
    <location>
        <begin position="553"/>
        <end position="574"/>
    </location>
</feature>
<dbReference type="Pfam" id="PF13567">
    <property type="entry name" value="DUF4131"/>
    <property type="match status" value="1"/>
</dbReference>
<dbReference type="NCBIfam" id="TIGR00360">
    <property type="entry name" value="ComEC_N-term"/>
    <property type="match status" value="1"/>
</dbReference>
<evidence type="ECO:0000256" key="1">
    <source>
        <dbReference type="ARBA" id="ARBA00004651"/>
    </source>
</evidence>
<accession>A0A372IM93</accession>
<feature type="transmembrane region" description="Helical" evidence="6">
    <location>
        <begin position="621"/>
        <end position="639"/>
    </location>
</feature>
<gene>
    <name evidence="8" type="ORF">D0Y96_15650</name>
</gene>
<dbReference type="Gene3D" id="3.60.15.10">
    <property type="entry name" value="Ribonuclease Z/Hydroxyacylglutathione hydrolase-like"/>
    <property type="match status" value="1"/>
</dbReference>
<feature type="transmembrane region" description="Helical" evidence="6">
    <location>
        <begin position="420"/>
        <end position="438"/>
    </location>
</feature>
<keyword evidence="9" id="KW-1185">Reference proteome</keyword>
<dbReference type="InterPro" id="IPR001279">
    <property type="entry name" value="Metallo-B-lactamas"/>
</dbReference>
<evidence type="ECO:0000256" key="6">
    <source>
        <dbReference type="SAM" id="Phobius"/>
    </source>
</evidence>
<dbReference type="SMART" id="SM00849">
    <property type="entry name" value="Lactamase_B"/>
    <property type="match status" value="1"/>
</dbReference>
<dbReference type="EMBL" id="QVQT01000005">
    <property type="protein sequence ID" value="RFU15861.1"/>
    <property type="molecule type" value="Genomic_DNA"/>
</dbReference>
<evidence type="ECO:0000256" key="5">
    <source>
        <dbReference type="ARBA" id="ARBA00023136"/>
    </source>
</evidence>
<feature type="transmembrane region" description="Helical" evidence="6">
    <location>
        <begin position="495"/>
        <end position="517"/>
    </location>
</feature>
<sequence length="913" mass="97844">MSTATISAPPAAALRSRAAAHRRTAQGVPAALQFAAAPALFAACWFAGGDLTAGWLWFVPGLVFAALVLSIAMAVWTAWRAPRMGTVALAAMFLLLGLFCAEMQPRPAEQTPLARLADNSPRLVRGRVIRYGPVRSVESSSPFSTKLRPEHSQQIDVRVSFVSGAGGDALPRPETARITLFAPAEAPFPQIHCGDGLSGTFALHTEERFLDPGVWDAGAWLRRQGVAALASANAAKASVVAAHRPATEELSCRLHALQEAASTRILQFASAPDTPSGRIAEHLPALLRLSQEDAVMLTAMLTGDRTFLAHRVRVGFERTGSFHLLVVSGMHLAIFSSLVFWMARRLRLQRVAATLATIGLSFGYAFFSGFGQPVERAFWMVALYLTGRLLWRERQPLNAIGFAALAMLAANPAALFDAGFQMTLLSVIAVAGIAVPMAERSFGPYLRATKDLWLLPLDPALPAKIAQFRVSLRMLAQGLQMFTGRRVARLCFPGMVRLALLCLEVLVTSAAIELMMALPMAVYFHRITIAALPVNLLIVPLLGLLLPSALITFFLLLAAPSLAAVPGAFTALLLHGVTGIVHFFGSSRAGDLRIPAPSGPAVVLAILLMALAIAAVRRHRFGIPAALVLLGASVAATVLPQPQQHRAGTLEVTAIDVGQGDSLLVVTPDGKTLLVDAGGLVGESPDANFDIGEDVVSPVLWSRGIRRLDAVAITHAHADHIGGMAAVLANFRPRELWIGINPRSAMYDRVMAEASLLRVTVRRHTAGEEFRFGEDTAVRVLAPAADYRPAASPGNNDSMVLQLRYGKTSALLEGDAEAPSEERMLAEGGLHSDVLKVGHHGSRTSTTPAFLAAVRPEWAAISVGRRNFYGHPRHVVLEELQQAQVKTFRTDMLGLTTFYLDGTRVTASLPSRQ</sequence>
<feature type="transmembrane region" description="Helical" evidence="6">
    <location>
        <begin position="594"/>
        <end position="614"/>
    </location>
</feature>
<dbReference type="InterPro" id="IPR004477">
    <property type="entry name" value="ComEC_N"/>
</dbReference>
<comment type="caution">
    <text evidence="8">The sequence shown here is derived from an EMBL/GenBank/DDBJ whole genome shotgun (WGS) entry which is preliminary data.</text>
</comment>
<feature type="domain" description="Metallo-beta-lactamase" evidence="7">
    <location>
        <begin position="659"/>
        <end position="865"/>
    </location>
</feature>
<feature type="transmembrane region" description="Helical" evidence="6">
    <location>
        <begin position="523"/>
        <end position="546"/>
    </location>
</feature>
<evidence type="ECO:0000256" key="3">
    <source>
        <dbReference type="ARBA" id="ARBA00022692"/>
    </source>
</evidence>
<evidence type="ECO:0000313" key="8">
    <source>
        <dbReference type="EMBL" id="RFU15861.1"/>
    </source>
</evidence>
<dbReference type="InterPro" id="IPR052159">
    <property type="entry name" value="Competence_DNA_uptake"/>
</dbReference>
<dbReference type="InterPro" id="IPR035681">
    <property type="entry name" value="ComA-like_MBL"/>
</dbReference>
<evidence type="ECO:0000256" key="4">
    <source>
        <dbReference type="ARBA" id="ARBA00022989"/>
    </source>
</evidence>